<accession>A0A9D6V1N2</accession>
<proteinExistence type="predicted"/>
<evidence type="ECO:0000259" key="1">
    <source>
        <dbReference type="Pfam" id="PF13411"/>
    </source>
</evidence>
<dbReference type="GO" id="GO:0006355">
    <property type="term" value="P:regulation of DNA-templated transcription"/>
    <property type="evidence" value="ECO:0007669"/>
    <property type="project" value="InterPro"/>
</dbReference>
<evidence type="ECO:0000313" key="3">
    <source>
        <dbReference type="Proteomes" id="UP000807825"/>
    </source>
</evidence>
<reference evidence="2" key="1">
    <citation type="submission" date="2020-07" db="EMBL/GenBank/DDBJ databases">
        <title>Huge and variable diversity of episymbiotic CPR bacteria and DPANN archaea in groundwater ecosystems.</title>
        <authorList>
            <person name="He C.Y."/>
            <person name="Keren R."/>
            <person name="Whittaker M."/>
            <person name="Farag I.F."/>
            <person name="Doudna J."/>
            <person name="Cate J.H.D."/>
            <person name="Banfield J.F."/>
        </authorList>
    </citation>
    <scope>NUCLEOTIDE SEQUENCE</scope>
    <source>
        <strain evidence="2">NC_groundwater_1664_Pr3_B-0.1um_52_9</strain>
    </source>
</reference>
<evidence type="ECO:0000313" key="2">
    <source>
        <dbReference type="EMBL" id="MBI5249093.1"/>
    </source>
</evidence>
<dbReference type="EMBL" id="JACRDE010000180">
    <property type="protein sequence ID" value="MBI5249093.1"/>
    <property type="molecule type" value="Genomic_DNA"/>
</dbReference>
<name>A0A9D6V1N2_9BACT</name>
<dbReference type="Gene3D" id="1.10.1660.10">
    <property type="match status" value="1"/>
</dbReference>
<dbReference type="InterPro" id="IPR000551">
    <property type="entry name" value="MerR-type_HTH_dom"/>
</dbReference>
<sequence>MKTLYSPTAAARLLNINPARLQRWLNYGHFRPEYRAMLGDVEARLLTIDEIELLKSVMDLINNGMPVQKAFAEINSQELESTIIIEL</sequence>
<comment type="caution">
    <text evidence="2">The sequence shown here is derived from an EMBL/GenBank/DDBJ whole genome shotgun (WGS) entry which is preliminary data.</text>
</comment>
<dbReference type="GO" id="GO:0003677">
    <property type="term" value="F:DNA binding"/>
    <property type="evidence" value="ECO:0007669"/>
    <property type="project" value="InterPro"/>
</dbReference>
<feature type="domain" description="HTH merR-type" evidence="1">
    <location>
        <begin position="5"/>
        <end position="69"/>
    </location>
</feature>
<dbReference type="Pfam" id="PF13411">
    <property type="entry name" value="MerR_1"/>
    <property type="match status" value="1"/>
</dbReference>
<dbReference type="Proteomes" id="UP000807825">
    <property type="component" value="Unassembled WGS sequence"/>
</dbReference>
<dbReference type="AlphaFoldDB" id="A0A9D6V1N2"/>
<organism evidence="2 3">
    <name type="scientific">Desulfomonile tiedjei</name>
    <dbReference type="NCBI Taxonomy" id="2358"/>
    <lineage>
        <taxon>Bacteria</taxon>
        <taxon>Pseudomonadati</taxon>
        <taxon>Thermodesulfobacteriota</taxon>
        <taxon>Desulfomonilia</taxon>
        <taxon>Desulfomonilales</taxon>
        <taxon>Desulfomonilaceae</taxon>
        <taxon>Desulfomonile</taxon>
    </lineage>
</organism>
<protein>
    <submittedName>
        <fullName evidence="2">MerR family transcriptional regulator</fullName>
    </submittedName>
</protein>
<gene>
    <name evidence="2" type="ORF">HY912_06330</name>
</gene>